<dbReference type="PATRIC" id="fig|2287.9.peg.3108"/>
<dbReference type="GO" id="GO:0004470">
    <property type="term" value="F:malic enzyme activity"/>
    <property type="evidence" value="ECO:0007669"/>
    <property type="project" value="InterPro"/>
</dbReference>
<evidence type="ECO:0000259" key="4">
    <source>
        <dbReference type="SMART" id="SM01274"/>
    </source>
</evidence>
<dbReference type="KEGG" id="ssoa:SULA_0664"/>
<evidence type="ECO:0000313" key="11">
    <source>
        <dbReference type="EMBL" id="AZF75424.1"/>
    </source>
</evidence>
<dbReference type="Proteomes" id="UP000033106">
    <property type="component" value="Chromosome"/>
</dbReference>
<dbReference type="EMBL" id="CP033235">
    <property type="protein sequence ID" value="AZF67560.1"/>
    <property type="molecule type" value="Genomic_DNA"/>
</dbReference>
<dbReference type="InterPro" id="IPR037062">
    <property type="entry name" value="Malic_N_dom_sf"/>
</dbReference>
<dbReference type="KEGG" id="ssol:SULB_0666"/>
<dbReference type="Proteomes" id="UP000278715">
    <property type="component" value="Chromosome"/>
</dbReference>
<dbReference type="PATRIC" id="fig|2287.6.peg.691"/>
<evidence type="ECO:0000313" key="22">
    <source>
        <dbReference type="Proteomes" id="UP000273194"/>
    </source>
</evidence>
<feature type="domain" description="Malic enzyme N-terminal" evidence="4">
    <location>
        <begin position="17"/>
        <end position="150"/>
    </location>
</feature>
<evidence type="ECO:0000313" key="17">
    <source>
        <dbReference type="Proteomes" id="UP000033085"/>
    </source>
</evidence>
<dbReference type="Gene3D" id="3.40.50.720">
    <property type="entry name" value="NAD(P)-binding Rossmann-like Domain"/>
    <property type="match status" value="1"/>
</dbReference>
<dbReference type="KEGG" id="ssof:SULC_0664"/>
<evidence type="ECO:0000313" key="5">
    <source>
        <dbReference type="EMBL" id="AKA73051.2"/>
    </source>
</evidence>
<dbReference type="Pfam" id="PF03949">
    <property type="entry name" value="Malic_M"/>
    <property type="match status" value="1"/>
</dbReference>
<dbReference type="PANTHER" id="PTHR43237">
    <property type="entry name" value="NADP-DEPENDENT MALIC ENZYME"/>
    <property type="match status" value="1"/>
</dbReference>
<evidence type="ECO:0000313" key="7">
    <source>
        <dbReference type="EMBL" id="AKA78441.2"/>
    </source>
</evidence>
<dbReference type="Gene3D" id="3.40.50.10380">
    <property type="entry name" value="Malic enzyme, N-terminal domain"/>
    <property type="match status" value="1"/>
</dbReference>
<evidence type="ECO:0000313" key="18">
    <source>
        <dbReference type="Proteomes" id="UP000033106"/>
    </source>
</evidence>
<dbReference type="InterPro" id="IPR036291">
    <property type="entry name" value="NAD(P)-bd_dom_sf"/>
</dbReference>
<dbReference type="EMBL" id="CP033241">
    <property type="protein sequence ID" value="AZF83244.1"/>
    <property type="molecule type" value="Genomic_DNA"/>
</dbReference>
<dbReference type="CDD" id="cd05311">
    <property type="entry name" value="NAD_bind_2_malic_enz"/>
    <property type="match status" value="1"/>
</dbReference>
<dbReference type="Proteomes" id="UP000033085">
    <property type="component" value="Chromosome"/>
</dbReference>
<dbReference type="EMBL" id="CP033239">
    <property type="protein sequence ID" value="AZF78033.1"/>
    <property type="molecule type" value="Genomic_DNA"/>
</dbReference>
<dbReference type="Proteomes" id="UP000033057">
    <property type="component" value="Chromosome"/>
</dbReference>
<dbReference type="Proteomes" id="UP000282269">
    <property type="component" value="Chromosome"/>
</dbReference>
<dbReference type="PIRSF" id="PIRSF000106">
    <property type="entry name" value="ME"/>
    <property type="match status" value="1"/>
</dbReference>
<reference evidence="20 21" key="4">
    <citation type="journal article" date="2018" name="Proc. Natl. Acad. Sci. U.S.A.">
        <title>Nonmutational mechanism of inheritance in the Archaeon Sulfolobus solfataricus.</title>
        <authorList>
            <person name="Payne S."/>
            <person name="McCarthy S."/>
            <person name="Johnson T."/>
            <person name="North E."/>
            <person name="Blum P."/>
        </authorList>
    </citation>
    <scope>NUCLEOTIDE SEQUENCE [LARGE SCALE GENOMIC DNA]</scope>
    <source>
        <strain evidence="9 20">SARC-H</strain>
        <strain evidence="10 24">SARC-I</strain>
        <strain evidence="12 25">SARC-N</strain>
        <strain evidence="13 26">SARC-O</strain>
        <strain evidence="14 21">SUL120</strain>
        <strain evidence="8 22">SULG</strain>
        <strain evidence="11 23">SULM</strain>
    </source>
</reference>
<reference evidence="15" key="2">
    <citation type="submission" date="2016-04" db="EMBL/GenBank/DDBJ databases">
        <authorList>
            <person name="Evans L.H."/>
            <person name="Alamgir A."/>
            <person name="Owens N."/>
            <person name="Weber N.D."/>
            <person name="Virtaneva K."/>
            <person name="Barbian K."/>
            <person name="Babar A."/>
            <person name="Rosenke K."/>
        </authorList>
    </citation>
    <scope>NUCLEOTIDE SEQUENCE</scope>
    <source>
        <strain evidence="15">P1</strain>
    </source>
</reference>
<dbReference type="Proteomes" id="UP000269431">
    <property type="component" value="Chromosome"/>
</dbReference>
<dbReference type="InterPro" id="IPR001891">
    <property type="entry name" value="Malic_OxRdtase"/>
</dbReference>
<evidence type="ECO:0000259" key="3">
    <source>
        <dbReference type="SMART" id="SM00919"/>
    </source>
</evidence>
<dbReference type="InterPro" id="IPR045213">
    <property type="entry name" value="Malic_NAD-bd_bact_type"/>
</dbReference>
<dbReference type="EMBL" id="CP011057">
    <property type="protein sequence ID" value="AKA78441.2"/>
    <property type="molecule type" value="Genomic_DNA"/>
</dbReference>
<dbReference type="Proteomes" id="UP000273443">
    <property type="component" value="Chromosome"/>
</dbReference>
<accession>A0A157T6F0</accession>
<dbReference type="Pfam" id="PF00390">
    <property type="entry name" value="malic"/>
    <property type="match status" value="2"/>
</dbReference>
<evidence type="ECO:0000313" key="12">
    <source>
        <dbReference type="EMBL" id="AZF78033.1"/>
    </source>
</evidence>
<evidence type="ECO:0000313" key="21">
    <source>
        <dbReference type="Proteomes" id="UP000269431"/>
    </source>
</evidence>
<name>A0A0E3GT19_SACSO</name>
<accession>A0A0E3GT19</accession>
<dbReference type="SUPFAM" id="SSF53223">
    <property type="entry name" value="Aminoacid dehydrogenase-like, N-terminal domain"/>
    <property type="match status" value="1"/>
</dbReference>
<dbReference type="OMA" id="LVHDYTW"/>
<evidence type="ECO:0000313" key="15">
    <source>
        <dbReference type="EMBL" id="SAI86518.1"/>
    </source>
</evidence>
<evidence type="ECO:0000313" key="20">
    <source>
        <dbReference type="Proteomes" id="UP000267993"/>
    </source>
</evidence>
<feature type="domain" description="Malic enzyme NAD-binding" evidence="3">
    <location>
        <begin position="162"/>
        <end position="394"/>
    </location>
</feature>
<dbReference type="Proteomes" id="UP000275843">
    <property type="component" value="Chromosome"/>
</dbReference>
<sequence>MIYFFMVDAVELSRKYEGKIEIYPKVPITSYNDFALIYTPGVAEVSKAIYKDPDKSFELTSRWNTIAVVTDGTRVLGLGNIGPTAAMPVMEGKSLLFKYLGGVDAIPLPINVKSADEFTNVVKALETSFGGINLEDIESPKCFYILEKLQSMLNIPVWHDDQQGTAAAILAGLINAMILTNKDPKESKVVFYGAGASNIAAARILAKYGFKYENIVMIDSKGPLYADREDVDHLMLHHKWKYELAIKTNKWEAKEIKDAFSGADAVVAASTPGPNVIKKEWISLMNKEAIVFALANPVPEIWPQDAKEAGAKIVATGRSDFPNQVNNSLIFPAIFRGVLDSRAKAITDEMTIAASEALAKYARDRGINENYIIPRMDEWEAFYEEAAAVASKAVELGLARVKKSREEFREIAKERIIRARKIMNLVISTWSP</sequence>
<reference evidence="5" key="5">
    <citation type="submission" date="2018-10" db="EMBL/GenBank/DDBJ databases">
        <authorList>
            <person name="McCarthy S."/>
            <person name="Gradnigo J."/>
            <person name="Johnson T."/>
            <person name="Payne S."/>
            <person name="Lipzen A."/>
            <person name="Schackwitz W."/>
            <person name="Martin J."/>
            <person name="Moriyama E."/>
            <person name="Blum P."/>
        </authorList>
    </citation>
    <scope>NUCLEOTIDE SEQUENCE</scope>
    <source>
        <strain evidence="5">SARC-B</strain>
        <strain evidence="6">SARC-C</strain>
        <strain evidence="7">SULA</strain>
    </source>
</reference>
<dbReference type="AlphaFoldDB" id="A0A0E3GT19"/>
<evidence type="ECO:0000313" key="6">
    <source>
        <dbReference type="EMBL" id="AKA75749.2"/>
    </source>
</evidence>
<dbReference type="SUPFAM" id="SSF51735">
    <property type="entry name" value="NAD(P)-binding Rossmann-fold domains"/>
    <property type="match status" value="1"/>
</dbReference>
<dbReference type="EMBL" id="CP033236">
    <property type="protein sequence ID" value="AZF70180.1"/>
    <property type="molecule type" value="Genomic_DNA"/>
</dbReference>
<dbReference type="InterPro" id="IPR012301">
    <property type="entry name" value="Malic_N_dom"/>
</dbReference>
<reference evidence="16 17" key="1">
    <citation type="journal article" date="2015" name="Genome Announc.">
        <title>Complete Genome Sequence of Sulfolobus solfataricus Strain 98/2 and Evolved Derivatives.</title>
        <authorList>
            <person name="McCarthy S."/>
            <person name="Gradnigo J."/>
            <person name="Johnson T."/>
            <person name="Payne S."/>
            <person name="Lipzen A."/>
            <person name="Martin J."/>
            <person name="Schackwitz W."/>
            <person name="Moriyama E."/>
            <person name="Blum P."/>
        </authorList>
    </citation>
    <scope>NUCLEOTIDE SEQUENCE [LARGE SCALE GENOMIC DNA]</scope>
    <source>
        <strain evidence="16">98/2 SULC</strain>
        <strain evidence="5">SARC-B</strain>
        <strain evidence="6">SARC-C</strain>
        <strain evidence="7 18">SULA</strain>
        <strain evidence="17">SULB</strain>
    </source>
</reference>
<evidence type="ECO:0000313" key="25">
    <source>
        <dbReference type="Proteomes" id="UP000278715"/>
    </source>
</evidence>
<dbReference type="EMBL" id="CP011055">
    <property type="protein sequence ID" value="AKA73051.2"/>
    <property type="molecule type" value="Genomic_DNA"/>
</dbReference>
<comment type="similarity">
    <text evidence="1">Belongs to the malic enzymes family.</text>
</comment>
<dbReference type="SMART" id="SM00919">
    <property type="entry name" value="Malic_M"/>
    <property type="match status" value="1"/>
</dbReference>
<dbReference type="SMART" id="SM01274">
    <property type="entry name" value="malic"/>
    <property type="match status" value="1"/>
</dbReference>
<dbReference type="InterPro" id="IPR046346">
    <property type="entry name" value="Aminoacid_DH-like_N_sf"/>
</dbReference>
<evidence type="ECO:0000313" key="24">
    <source>
        <dbReference type="Proteomes" id="UP000275843"/>
    </source>
</evidence>
<evidence type="ECO:0000313" key="10">
    <source>
        <dbReference type="EMBL" id="AZF72800.1"/>
    </source>
</evidence>
<dbReference type="GO" id="GO:0016616">
    <property type="term" value="F:oxidoreductase activity, acting on the CH-OH group of donors, NAD or NADP as acceptor"/>
    <property type="evidence" value="ECO:0007669"/>
    <property type="project" value="InterPro"/>
</dbReference>
<evidence type="ECO:0000313" key="19">
    <source>
        <dbReference type="Proteomes" id="UP000076770"/>
    </source>
</evidence>
<dbReference type="Proteomes" id="UP000076770">
    <property type="component" value="Chromosome i"/>
</dbReference>
<proteinExistence type="inferred from homology"/>
<dbReference type="EMBL" id="CP011056">
    <property type="protein sequence ID" value="AKA75749.2"/>
    <property type="molecule type" value="Genomic_DNA"/>
</dbReference>
<evidence type="ECO:0000313" key="23">
    <source>
        <dbReference type="Proteomes" id="UP000273443"/>
    </source>
</evidence>
<dbReference type="InterPro" id="IPR051674">
    <property type="entry name" value="Malate_Decarboxylase"/>
</dbReference>
<dbReference type="Proteomes" id="UP000273194">
    <property type="component" value="Chromosome"/>
</dbReference>
<dbReference type="EMBL" id="CP033240">
    <property type="protein sequence ID" value="AZF80637.1"/>
    <property type="molecule type" value="Genomic_DNA"/>
</dbReference>
<evidence type="ECO:0000313" key="8">
    <source>
        <dbReference type="EMBL" id="AZF67560.1"/>
    </source>
</evidence>
<protein>
    <submittedName>
        <fullName evidence="15">Malate dehydrogenase (Oxaloacetate-decarboxylating) (NADP(+))</fullName>
    </submittedName>
    <submittedName>
        <fullName evidence="5">NADP-dependent malic enzyme</fullName>
    </submittedName>
</protein>
<dbReference type="PANTHER" id="PTHR43237:SF4">
    <property type="entry name" value="NADP-DEPENDENT MALIC ENZYME"/>
    <property type="match status" value="1"/>
</dbReference>
<dbReference type="EMBL" id="CP033238">
    <property type="protein sequence ID" value="AZF75424.1"/>
    <property type="molecule type" value="Genomic_DNA"/>
</dbReference>
<evidence type="ECO:0000313" key="14">
    <source>
        <dbReference type="EMBL" id="AZF83244.1"/>
    </source>
</evidence>
<dbReference type="EMBL" id="CP033237">
    <property type="protein sequence ID" value="AZF72800.1"/>
    <property type="molecule type" value="Genomic_DNA"/>
</dbReference>
<evidence type="ECO:0000313" key="16">
    <source>
        <dbReference type="Proteomes" id="UP000033057"/>
    </source>
</evidence>
<evidence type="ECO:0000256" key="1">
    <source>
        <dbReference type="ARBA" id="ARBA00008785"/>
    </source>
</evidence>
<dbReference type="GO" id="GO:0051287">
    <property type="term" value="F:NAD binding"/>
    <property type="evidence" value="ECO:0007669"/>
    <property type="project" value="InterPro"/>
</dbReference>
<dbReference type="EMBL" id="LT549890">
    <property type="protein sequence ID" value="SAI86518.1"/>
    <property type="molecule type" value="Genomic_DNA"/>
</dbReference>
<evidence type="ECO:0000313" key="9">
    <source>
        <dbReference type="EMBL" id="AZF70180.1"/>
    </source>
</evidence>
<gene>
    <name evidence="15" type="ORF">SSOP1_2964</name>
    <name evidence="7" type="ORF">SULA_0664</name>
    <name evidence="5" type="ORF">SULB_0666</name>
    <name evidence="6" type="ORF">SULC_0664</name>
    <name evidence="8" type="ORF">SULG_03390</name>
    <name evidence="9" type="ORF">SULH_03390</name>
    <name evidence="10" type="ORF">SULI_03390</name>
    <name evidence="11" type="ORF">SULM_03390</name>
    <name evidence="12" type="ORF">SULN_03390</name>
    <name evidence="13" type="ORF">SULO_03400</name>
    <name evidence="14" type="ORF">SULZ_03425</name>
</gene>
<dbReference type="InterPro" id="IPR012302">
    <property type="entry name" value="Malic_NAD-bd"/>
</dbReference>
<dbReference type="Proteomes" id="UP000267993">
    <property type="component" value="Chromosome"/>
</dbReference>
<reference evidence="19" key="3">
    <citation type="submission" date="2016-04" db="EMBL/GenBank/DDBJ databases">
        <authorList>
            <person name="Shah S.A."/>
            <person name="Garrett R.A."/>
        </authorList>
    </citation>
    <scope>NUCLEOTIDE SEQUENCE [LARGE SCALE GENOMIC DNA]</scope>
    <source>
        <strain evidence="19">ATCC 35091 / DSM 1616 / JCM 8930 / NBRC 15331 / P1</strain>
    </source>
</reference>
<keyword evidence="2" id="KW-0560">Oxidoreductase</keyword>
<evidence type="ECO:0000313" key="13">
    <source>
        <dbReference type="EMBL" id="AZF80637.1"/>
    </source>
</evidence>
<evidence type="ECO:0000313" key="26">
    <source>
        <dbReference type="Proteomes" id="UP000282269"/>
    </source>
</evidence>
<evidence type="ECO:0000256" key="2">
    <source>
        <dbReference type="ARBA" id="ARBA00023002"/>
    </source>
</evidence>
<organism evidence="5 17">
    <name type="scientific">Saccharolobus solfataricus</name>
    <name type="common">Sulfolobus solfataricus</name>
    <dbReference type="NCBI Taxonomy" id="2287"/>
    <lineage>
        <taxon>Archaea</taxon>
        <taxon>Thermoproteota</taxon>
        <taxon>Thermoprotei</taxon>
        <taxon>Sulfolobales</taxon>
        <taxon>Sulfolobaceae</taxon>
        <taxon>Saccharolobus</taxon>
    </lineage>
</organism>